<accession>A0A1I3XI12</accession>
<dbReference type="EMBL" id="FORY01000059">
    <property type="protein sequence ID" value="SFK19163.1"/>
    <property type="molecule type" value="Genomic_DNA"/>
</dbReference>
<dbReference type="Proteomes" id="UP000183299">
    <property type="component" value="Unassembled WGS sequence"/>
</dbReference>
<organism evidence="1 2">
    <name type="scientific">Celeribacter halophilus</name>
    <dbReference type="NCBI Taxonomy" id="576117"/>
    <lineage>
        <taxon>Bacteria</taxon>
        <taxon>Pseudomonadati</taxon>
        <taxon>Pseudomonadota</taxon>
        <taxon>Alphaproteobacteria</taxon>
        <taxon>Rhodobacterales</taxon>
        <taxon>Roseobacteraceae</taxon>
        <taxon>Celeribacter</taxon>
    </lineage>
</organism>
<keyword evidence="2" id="KW-1185">Reference proteome</keyword>
<sequence>MAIPATRHKPIDRKTRERIMNMADAFSEEHIAECLKLPVEDVTKVITAVFSRRKVQRYIVNNKTEECIPITTWRKGYFVVCMKGWTDWDFLAVRKEGA</sequence>
<evidence type="ECO:0000313" key="1">
    <source>
        <dbReference type="EMBL" id="SFK19163.1"/>
    </source>
</evidence>
<name>A0A1I3XI12_9RHOB</name>
<dbReference type="STRING" id="576117.SAMN04488138_1592"/>
<reference evidence="1 2" key="1">
    <citation type="submission" date="2016-10" db="EMBL/GenBank/DDBJ databases">
        <authorList>
            <person name="de Groot N.N."/>
        </authorList>
    </citation>
    <scope>NUCLEOTIDE SEQUENCE [LARGE SCALE GENOMIC DNA]</scope>
    <source>
        <strain evidence="1 2">CGMCC 1.8891</strain>
    </source>
</reference>
<gene>
    <name evidence="1" type="ORF">SAMN04488138_1592</name>
</gene>
<proteinExistence type="predicted"/>
<dbReference type="OrthoDB" id="7863130at2"/>
<protein>
    <submittedName>
        <fullName evidence="1">Uncharacterized protein</fullName>
    </submittedName>
</protein>
<evidence type="ECO:0000313" key="2">
    <source>
        <dbReference type="Proteomes" id="UP000183299"/>
    </source>
</evidence>
<dbReference type="RefSeq" id="WP_066598846.1">
    <property type="nucleotide sequence ID" value="NZ_FORY01000059.1"/>
</dbReference>
<dbReference type="GeneID" id="98667134"/>
<dbReference type="AlphaFoldDB" id="A0A1I3XI12"/>